<organism evidence="2 3">
    <name type="scientific">Mucuna pruriens</name>
    <name type="common">Velvet bean</name>
    <name type="synonym">Dolichos pruriens</name>
    <dbReference type="NCBI Taxonomy" id="157652"/>
    <lineage>
        <taxon>Eukaryota</taxon>
        <taxon>Viridiplantae</taxon>
        <taxon>Streptophyta</taxon>
        <taxon>Embryophyta</taxon>
        <taxon>Tracheophyta</taxon>
        <taxon>Spermatophyta</taxon>
        <taxon>Magnoliopsida</taxon>
        <taxon>eudicotyledons</taxon>
        <taxon>Gunneridae</taxon>
        <taxon>Pentapetalae</taxon>
        <taxon>rosids</taxon>
        <taxon>fabids</taxon>
        <taxon>Fabales</taxon>
        <taxon>Fabaceae</taxon>
        <taxon>Papilionoideae</taxon>
        <taxon>50 kb inversion clade</taxon>
        <taxon>NPAAA clade</taxon>
        <taxon>indigoferoid/millettioid clade</taxon>
        <taxon>Phaseoleae</taxon>
        <taxon>Mucuna</taxon>
    </lineage>
</organism>
<evidence type="ECO:0000256" key="1">
    <source>
        <dbReference type="SAM" id="MobiDB-lite"/>
    </source>
</evidence>
<keyword evidence="3" id="KW-1185">Reference proteome</keyword>
<dbReference type="OrthoDB" id="1934635at2759"/>
<sequence>MKKILESFYDIFPKDIPRGWPPIKGIEHQTNFMMGATLPSKAAYKANLEESKEIDQNNDEEEEEEYLDGRNSENERRKEDNQDVPITWLILRWQFLYSKEKNDLELYLE</sequence>
<reference evidence="2" key="1">
    <citation type="submission" date="2018-05" db="EMBL/GenBank/DDBJ databases">
        <title>Draft genome of Mucuna pruriens seed.</title>
        <authorList>
            <person name="Nnadi N.E."/>
            <person name="Vos R."/>
            <person name="Hasami M.H."/>
            <person name="Devisetty U.K."/>
            <person name="Aguiy J.C."/>
        </authorList>
    </citation>
    <scope>NUCLEOTIDE SEQUENCE [LARGE SCALE GENOMIC DNA]</scope>
    <source>
        <strain evidence="2">JCA_2017</strain>
    </source>
</reference>
<accession>A0A371HRF1</accession>
<proteinExistence type="predicted"/>
<dbReference type="Proteomes" id="UP000257109">
    <property type="component" value="Unassembled WGS sequence"/>
</dbReference>
<protein>
    <submittedName>
        <fullName evidence="2">Uncharacterized protein</fullName>
    </submittedName>
</protein>
<feature type="non-terminal residue" evidence="2">
    <location>
        <position position="1"/>
    </location>
</feature>
<feature type="region of interest" description="Disordered" evidence="1">
    <location>
        <begin position="47"/>
        <end position="80"/>
    </location>
</feature>
<evidence type="ECO:0000313" key="3">
    <source>
        <dbReference type="Proteomes" id="UP000257109"/>
    </source>
</evidence>
<feature type="compositionally biased region" description="Acidic residues" evidence="1">
    <location>
        <begin position="56"/>
        <end position="66"/>
    </location>
</feature>
<gene>
    <name evidence="2" type="ORF">CR513_10810</name>
</gene>
<name>A0A371HRF1_MUCPR</name>
<comment type="caution">
    <text evidence="2">The sequence shown here is derived from an EMBL/GenBank/DDBJ whole genome shotgun (WGS) entry which is preliminary data.</text>
</comment>
<evidence type="ECO:0000313" key="2">
    <source>
        <dbReference type="EMBL" id="RDY05371.1"/>
    </source>
</evidence>
<dbReference type="AlphaFoldDB" id="A0A371HRF1"/>
<feature type="compositionally biased region" description="Basic and acidic residues" evidence="1">
    <location>
        <begin position="67"/>
        <end position="80"/>
    </location>
</feature>
<dbReference type="EMBL" id="QJKJ01001894">
    <property type="protein sequence ID" value="RDY05371.1"/>
    <property type="molecule type" value="Genomic_DNA"/>
</dbReference>